<reference evidence="2" key="1">
    <citation type="submission" date="2025-08" db="UniProtKB">
        <authorList>
            <consortium name="RefSeq"/>
        </authorList>
    </citation>
    <scope>IDENTIFICATION</scope>
    <source>
        <tissue evidence="2">Entire body</tissue>
    </source>
</reference>
<evidence type="ECO:0000313" key="1">
    <source>
        <dbReference type="Proteomes" id="UP000192223"/>
    </source>
</evidence>
<sequence>MISPFLRGVKSTFVLIEYDYCLEFIGLRSSGQITTSVKEILFTVDLLINSNISNVTLLRFENNSMGSLQLKFNANSVTAGLFNFLSGKLIFIFKNKFRNVITETIKNSIQESIDLINTVLKAVA</sequence>
<accession>A0A1W4XQ94</accession>
<name>A0A1W4XQ94_AGRPL</name>
<protein>
    <submittedName>
        <fullName evidence="2">Uncharacterized protein LOC108743593 isoform X1</fullName>
    </submittedName>
</protein>
<dbReference type="Proteomes" id="UP000192223">
    <property type="component" value="Unplaced"/>
</dbReference>
<dbReference type="GeneID" id="108743593"/>
<dbReference type="InterPro" id="IPR020234">
    <property type="entry name" value="Mite_allergen_group-7"/>
</dbReference>
<dbReference type="InParanoid" id="A0A1W4XQ94"/>
<evidence type="ECO:0000313" key="2">
    <source>
        <dbReference type="RefSeq" id="XP_018334668.1"/>
    </source>
</evidence>
<dbReference type="Gene3D" id="3.15.10.50">
    <property type="match status" value="1"/>
</dbReference>
<dbReference type="InterPro" id="IPR038602">
    <property type="entry name" value="Mite_allergen_7_sf"/>
</dbReference>
<dbReference type="RefSeq" id="XP_018334668.1">
    <property type="nucleotide sequence ID" value="XM_018479166.2"/>
</dbReference>
<organism evidence="1 2">
    <name type="scientific">Agrilus planipennis</name>
    <name type="common">Emerald ash borer</name>
    <name type="synonym">Agrilus marcopoli</name>
    <dbReference type="NCBI Taxonomy" id="224129"/>
    <lineage>
        <taxon>Eukaryota</taxon>
        <taxon>Metazoa</taxon>
        <taxon>Ecdysozoa</taxon>
        <taxon>Arthropoda</taxon>
        <taxon>Hexapoda</taxon>
        <taxon>Insecta</taxon>
        <taxon>Pterygota</taxon>
        <taxon>Neoptera</taxon>
        <taxon>Endopterygota</taxon>
        <taxon>Coleoptera</taxon>
        <taxon>Polyphaga</taxon>
        <taxon>Elateriformia</taxon>
        <taxon>Buprestoidea</taxon>
        <taxon>Buprestidae</taxon>
        <taxon>Agrilinae</taxon>
        <taxon>Agrilus</taxon>
    </lineage>
</organism>
<dbReference type="Pfam" id="PF16984">
    <property type="entry name" value="Grp7_allergen"/>
    <property type="match status" value="1"/>
</dbReference>
<dbReference type="KEGG" id="apln:108743593"/>
<gene>
    <name evidence="2" type="primary">LOC108743593</name>
</gene>
<proteinExistence type="predicted"/>
<dbReference type="AlphaFoldDB" id="A0A1W4XQ94"/>
<keyword evidence="1" id="KW-1185">Reference proteome</keyword>